<feature type="transmembrane region" description="Helical" evidence="8">
    <location>
        <begin position="125"/>
        <end position="145"/>
    </location>
</feature>
<keyword evidence="7 8" id="KW-0472">Membrane</keyword>
<dbReference type="SUPFAM" id="SSF161098">
    <property type="entry name" value="MetI-like"/>
    <property type="match status" value="1"/>
</dbReference>
<feature type="transmembrane region" description="Helical" evidence="8">
    <location>
        <begin position="244"/>
        <end position="267"/>
    </location>
</feature>
<dbReference type="Gene3D" id="1.10.3720.10">
    <property type="entry name" value="MetI-like"/>
    <property type="match status" value="1"/>
</dbReference>
<evidence type="ECO:0000256" key="6">
    <source>
        <dbReference type="ARBA" id="ARBA00022989"/>
    </source>
</evidence>
<comment type="subcellular location">
    <subcellularLocation>
        <location evidence="1 8">Cell membrane</location>
        <topology evidence="1 8">Multi-pass membrane protein</topology>
    </subcellularLocation>
</comment>
<proteinExistence type="inferred from homology"/>
<dbReference type="EMBL" id="LGFG01000055">
    <property type="protein sequence ID" value="KUK23075.1"/>
    <property type="molecule type" value="Genomic_DNA"/>
</dbReference>
<dbReference type="InterPro" id="IPR005672">
    <property type="entry name" value="Phosphate_PstA"/>
</dbReference>
<dbReference type="Proteomes" id="UP000058636">
    <property type="component" value="Unassembled WGS sequence"/>
</dbReference>
<evidence type="ECO:0000256" key="4">
    <source>
        <dbReference type="ARBA" id="ARBA00022475"/>
    </source>
</evidence>
<evidence type="ECO:0000256" key="2">
    <source>
        <dbReference type="ARBA" id="ARBA00007069"/>
    </source>
</evidence>
<dbReference type="InterPro" id="IPR000515">
    <property type="entry name" value="MetI-like"/>
</dbReference>
<dbReference type="InterPro" id="IPR035906">
    <property type="entry name" value="MetI-like_sf"/>
</dbReference>
<feature type="transmembrane region" description="Helical" evidence="8">
    <location>
        <begin position="54"/>
        <end position="84"/>
    </location>
</feature>
<feature type="transmembrane region" description="Helical" evidence="8">
    <location>
        <begin position="220"/>
        <end position="238"/>
    </location>
</feature>
<dbReference type="GO" id="GO:0035435">
    <property type="term" value="P:phosphate ion transmembrane transport"/>
    <property type="evidence" value="ECO:0007669"/>
    <property type="project" value="InterPro"/>
</dbReference>
<sequence>MRKDLIASYVFRAVSYVAFAVVVIMFVLVLAGGVKYFSPSFFLDYPKNGMTEGGIFPAILGSFYLMVLTFLISIPLGIFTGVFLSEYGNNVIAKWIDISLTALSGIPSVVYGLFGLAFFCVALQFGTSMLAAALTLSLMTLPVIASSTRETLKAIPVEIREAALALGATKEEVIFKVLLPAARKGIITAVLVGGGRALGETAPVLLTGAVFYSTQLPKSLLSPVMTLPTHIYYITAAYGESAQWMAKGTAAFLMIVVALIYGTAFFLRRRKNGAHH</sequence>
<evidence type="ECO:0000313" key="9">
    <source>
        <dbReference type="EMBL" id="KUK23075.1"/>
    </source>
</evidence>
<dbReference type="OMA" id="YDRAWAA"/>
<organism evidence="9 10">
    <name type="scientific">Thermotoga petrophila</name>
    <dbReference type="NCBI Taxonomy" id="93929"/>
    <lineage>
        <taxon>Bacteria</taxon>
        <taxon>Thermotogati</taxon>
        <taxon>Thermotogota</taxon>
        <taxon>Thermotogae</taxon>
        <taxon>Thermotogales</taxon>
        <taxon>Thermotogaceae</taxon>
        <taxon>Thermotoga</taxon>
    </lineage>
</organism>
<keyword evidence="4 8" id="KW-1003">Cell membrane</keyword>
<dbReference type="PROSITE" id="PS50928">
    <property type="entry name" value="ABC_TM1"/>
    <property type="match status" value="1"/>
</dbReference>
<dbReference type="Pfam" id="PF00528">
    <property type="entry name" value="BPD_transp_1"/>
    <property type="match status" value="1"/>
</dbReference>
<dbReference type="GO" id="GO:0005886">
    <property type="term" value="C:plasma membrane"/>
    <property type="evidence" value="ECO:0007669"/>
    <property type="project" value="UniProtKB-SubCell"/>
</dbReference>
<comment type="caution">
    <text evidence="9">The sequence shown here is derived from an EMBL/GenBank/DDBJ whole genome shotgun (WGS) entry which is preliminary data.</text>
</comment>
<dbReference type="NCBIfam" id="TIGR00974">
    <property type="entry name" value="3a0107s02c"/>
    <property type="match status" value="1"/>
</dbReference>
<evidence type="ECO:0000256" key="1">
    <source>
        <dbReference type="ARBA" id="ARBA00004651"/>
    </source>
</evidence>
<dbReference type="GO" id="GO:0005315">
    <property type="term" value="F:phosphate transmembrane transporter activity"/>
    <property type="evidence" value="ECO:0007669"/>
    <property type="project" value="InterPro"/>
</dbReference>
<evidence type="ECO:0000256" key="7">
    <source>
        <dbReference type="ARBA" id="ARBA00023136"/>
    </source>
</evidence>
<evidence type="ECO:0000256" key="3">
    <source>
        <dbReference type="ARBA" id="ARBA00022448"/>
    </source>
</evidence>
<protein>
    <recommendedName>
        <fullName evidence="8">Phosphate transport system permease protein PstA</fullName>
    </recommendedName>
</protein>
<accession>A0A101EQT8</accession>
<dbReference type="AlphaFoldDB" id="A0A101EQT8"/>
<evidence type="ECO:0000256" key="5">
    <source>
        <dbReference type="ARBA" id="ARBA00022692"/>
    </source>
</evidence>
<gene>
    <name evidence="9" type="ORF">XD57_0822</name>
</gene>
<name>A0A101EQT8_9THEM</name>
<comment type="similarity">
    <text evidence="2 8">Belongs to the binding-protein-dependent transport system permease family. CysTW subfamily.</text>
</comment>
<dbReference type="PANTHER" id="PTHR43470">
    <property type="entry name" value="PHOSPHATE TRANSPORT SYSTEM PERMEASE PROTEIN PSTA-RELATED"/>
    <property type="match status" value="1"/>
</dbReference>
<keyword evidence="3" id="KW-0813">Transport</keyword>
<dbReference type="PANTHER" id="PTHR43470:SF3">
    <property type="entry name" value="PHOSPHATE TRANSPORT SYSTEM PERMEASE PROTEIN PSTA-RELATED"/>
    <property type="match status" value="1"/>
</dbReference>
<dbReference type="RefSeq" id="WP_004079997.1">
    <property type="nucleotide sequence ID" value="NZ_DAITJQ010000001.1"/>
</dbReference>
<dbReference type="PATRIC" id="fig|93930.3.peg.1673"/>
<feature type="transmembrane region" description="Helical" evidence="8">
    <location>
        <begin position="9"/>
        <end position="34"/>
    </location>
</feature>
<evidence type="ECO:0000313" key="10">
    <source>
        <dbReference type="Proteomes" id="UP000058636"/>
    </source>
</evidence>
<feature type="transmembrane region" description="Helical" evidence="8">
    <location>
        <begin position="96"/>
        <end position="119"/>
    </location>
</feature>
<evidence type="ECO:0000256" key="8">
    <source>
        <dbReference type="RuleBase" id="RU363043"/>
    </source>
</evidence>
<keyword evidence="5 8" id="KW-0812">Transmembrane</keyword>
<keyword evidence="6 8" id="KW-1133">Transmembrane helix</keyword>
<reference evidence="9 10" key="1">
    <citation type="journal article" date="2015" name="MBio">
        <title>Genome-Resolved Metagenomic Analysis Reveals Roles for Candidate Phyla and Other Microbial Community Members in Biogeochemical Transformations in Oil Reservoirs.</title>
        <authorList>
            <person name="Hu P."/>
            <person name="Tom L."/>
            <person name="Singh A."/>
            <person name="Thomas B.C."/>
            <person name="Baker B.J."/>
            <person name="Piceno Y.M."/>
            <person name="Andersen G.L."/>
            <person name="Banfield J.F."/>
        </authorList>
    </citation>
    <scope>NUCLEOTIDE SEQUENCE [LARGE SCALE GENOMIC DNA]</scope>
    <source>
        <strain evidence="9">46_26</strain>
    </source>
</reference>
<dbReference type="CDD" id="cd06261">
    <property type="entry name" value="TM_PBP2"/>
    <property type="match status" value="1"/>
</dbReference>